<dbReference type="NCBIfam" id="TIGR00756">
    <property type="entry name" value="PPR"/>
    <property type="match status" value="3"/>
</dbReference>
<evidence type="ECO:0000256" key="2">
    <source>
        <dbReference type="ARBA" id="ARBA00022737"/>
    </source>
</evidence>
<evidence type="ECO:0008006" key="6">
    <source>
        <dbReference type="Google" id="ProtNLM"/>
    </source>
</evidence>
<evidence type="ECO:0000256" key="3">
    <source>
        <dbReference type="PROSITE-ProRule" id="PRU00708"/>
    </source>
</evidence>
<organism evidence="4 5">
    <name type="scientific">Vanilla planifolia</name>
    <name type="common">Vanilla</name>
    <dbReference type="NCBI Taxonomy" id="51239"/>
    <lineage>
        <taxon>Eukaryota</taxon>
        <taxon>Viridiplantae</taxon>
        <taxon>Streptophyta</taxon>
        <taxon>Embryophyta</taxon>
        <taxon>Tracheophyta</taxon>
        <taxon>Spermatophyta</taxon>
        <taxon>Magnoliopsida</taxon>
        <taxon>Liliopsida</taxon>
        <taxon>Asparagales</taxon>
        <taxon>Orchidaceae</taxon>
        <taxon>Vanilloideae</taxon>
        <taxon>Vanilleae</taxon>
        <taxon>Vanilla</taxon>
    </lineage>
</organism>
<gene>
    <name evidence="4" type="ORF">HPP92_022607</name>
</gene>
<comment type="caution">
    <text evidence="4">The sequence shown here is derived from an EMBL/GenBank/DDBJ whole genome shotgun (WGS) entry which is preliminary data.</text>
</comment>
<feature type="repeat" description="PPR" evidence="3">
    <location>
        <begin position="44"/>
        <end position="78"/>
    </location>
</feature>
<reference evidence="4 5" key="1">
    <citation type="journal article" date="2020" name="Nat. Food">
        <title>A phased Vanilla planifolia genome enables genetic improvement of flavour and production.</title>
        <authorList>
            <person name="Hasing T."/>
            <person name="Tang H."/>
            <person name="Brym M."/>
            <person name="Khazi F."/>
            <person name="Huang T."/>
            <person name="Chambers A.H."/>
        </authorList>
    </citation>
    <scope>NUCLEOTIDE SEQUENCE [LARGE SCALE GENOMIC DNA]</scope>
    <source>
        <tissue evidence="4">Leaf</tissue>
    </source>
</reference>
<dbReference type="Pfam" id="PF13041">
    <property type="entry name" value="PPR_2"/>
    <property type="match status" value="1"/>
</dbReference>
<proteinExistence type="inferred from homology"/>
<dbReference type="Gene3D" id="1.25.40.10">
    <property type="entry name" value="Tetratricopeptide repeat domain"/>
    <property type="match status" value="2"/>
</dbReference>
<dbReference type="FunFam" id="1.25.40.10:FF:000443">
    <property type="entry name" value="Pentatricopeptide repeat-containing protein"/>
    <property type="match status" value="1"/>
</dbReference>
<protein>
    <recommendedName>
        <fullName evidence="6">Pentatricopeptide repeat-containing protein</fullName>
    </recommendedName>
</protein>
<name>A0A835UDS7_VANPL</name>
<dbReference type="OrthoDB" id="1739161at2759"/>
<keyword evidence="2" id="KW-0677">Repeat</keyword>
<dbReference type="SUPFAM" id="SSF48452">
    <property type="entry name" value="TPR-like"/>
    <property type="match status" value="1"/>
</dbReference>
<accession>A0A835UDS7</accession>
<evidence type="ECO:0000313" key="5">
    <source>
        <dbReference type="Proteomes" id="UP000636800"/>
    </source>
</evidence>
<dbReference type="InterPro" id="IPR002885">
    <property type="entry name" value="PPR_rpt"/>
</dbReference>
<dbReference type="Pfam" id="PF01535">
    <property type="entry name" value="PPR"/>
    <property type="match status" value="3"/>
</dbReference>
<dbReference type="Proteomes" id="UP000636800">
    <property type="component" value="Chromosome 12"/>
</dbReference>
<sequence>MKELNFMSTAMAYNSLMTLYSKTHQPERIPNIIQEMKTNDILPDCFTYNIWMRSLAAKYDISGVERVFEEMKRDGRVVADWTTYSNLASIYVEAGMYQKAEGALQELERRNSSRSLEAYQFLITLYGRTGNLVEVHRIWRSLKLAKPKMANISYLNVIQALVKLKDIPAAETIFREWESHCATYDMRVANSLISAYLKEDMLEKAEAVKKRAKRRGGRLNSKTWELFMDYFLQKGDMKKVIRCVDRGVKKGRSHARIWVPRQEAIMSLMAYFEQNKAVRGAERLVELFEDSEGRTGGRGFSRLF</sequence>
<dbReference type="PROSITE" id="PS51375">
    <property type="entry name" value="PPR"/>
    <property type="match status" value="2"/>
</dbReference>
<dbReference type="AlphaFoldDB" id="A0A835UDS7"/>
<evidence type="ECO:0000256" key="1">
    <source>
        <dbReference type="ARBA" id="ARBA00007626"/>
    </source>
</evidence>
<dbReference type="GO" id="GO:0005739">
    <property type="term" value="C:mitochondrion"/>
    <property type="evidence" value="ECO:0007669"/>
    <property type="project" value="TreeGrafter"/>
</dbReference>
<feature type="repeat" description="PPR" evidence="3">
    <location>
        <begin position="9"/>
        <end position="43"/>
    </location>
</feature>
<dbReference type="PANTHER" id="PTHR45717">
    <property type="entry name" value="OS12G0527900 PROTEIN"/>
    <property type="match status" value="1"/>
</dbReference>
<comment type="similarity">
    <text evidence="1">Belongs to the PPR family. P subfamily.</text>
</comment>
<dbReference type="GO" id="GO:0003729">
    <property type="term" value="F:mRNA binding"/>
    <property type="evidence" value="ECO:0007669"/>
    <property type="project" value="UniProtKB-ARBA"/>
</dbReference>
<dbReference type="InterPro" id="IPR011990">
    <property type="entry name" value="TPR-like_helical_dom_sf"/>
</dbReference>
<evidence type="ECO:0000313" key="4">
    <source>
        <dbReference type="EMBL" id="KAG0457450.1"/>
    </source>
</evidence>
<dbReference type="EMBL" id="JADCNL010000012">
    <property type="protein sequence ID" value="KAG0457450.1"/>
    <property type="molecule type" value="Genomic_DNA"/>
</dbReference>
<keyword evidence="5" id="KW-1185">Reference proteome</keyword>
<dbReference type="PANTHER" id="PTHR45717:SF14">
    <property type="entry name" value="LARGE RIBOSOMAL SUBUNIT PROTEIN ML101 (RPPR4)"/>
    <property type="match status" value="1"/>
</dbReference>